<reference evidence="1 2" key="1">
    <citation type="submission" date="2017-11" db="EMBL/GenBank/DDBJ databases">
        <title>The genome of Rhizophagus clarus HR1 reveals common genetic basis of auxotrophy among arbuscular mycorrhizal fungi.</title>
        <authorList>
            <person name="Kobayashi Y."/>
        </authorList>
    </citation>
    <scope>NUCLEOTIDE SEQUENCE [LARGE SCALE GENOMIC DNA]</scope>
    <source>
        <strain evidence="1 2">HR1</strain>
    </source>
</reference>
<gene>
    <name evidence="1" type="ORF">RclHR1_23260002</name>
</gene>
<dbReference type="EMBL" id="BEXD01001476">
    <property type="protein sequence ID" value="GBB94292.1"/>
    <property type="molecule type" value="Genomic_DNA"/>
</dbReference>
<keyword evidence="2" id="KW-1185">Reference proteome</keyword>
<accession>A0A2Z6R0F9</accession>
<evidence type="ECO:0000313" key="1">
    <source>
        <dbReference type="EMBL" id="GBB94292.1"/>
    </source>
</evidence>
<name>A0A2Z6R0F9_9GLOM</name>
<dbReference type="Proteomes" id="UP000247702">
    <property type="component" value="Unassembled WGS sequence"/>
</dbReference>
<evidence type="ECO:0000313" key="2">
    <source>
        <dbReference type="Proteomes" id="UP000247702"/>
    </source>
</evidence>
<organism evidence="1 2">
    <name type="scientific">Rhizophagus clarus</name>
    <dbReference type="NCBI Taxonomy" id="94130"/>
    <lineage>
        <taxon>Eukaryota</taxon>
        <taxon>Fungi</taxon>
        <taxon>Fungi incertae sedis</taxon>
        <taxon>Mucoromycota</taxon>
        <taxon>Glomeromycotina</taxon>
        <taxon>Glomeromycetes</taxon>
        <taxon>Glomerales</taxon>
        <taxon>Glomeraceae</taxon>
        <taxon>Rhizophagus</taxon>
    </lineage>
</organism>
<dbReference type="AlphaFoldDB" id="A0A2Z6R0F9"/>
<protein>
    <submittedName>
        <fullName evidence="1">Uncharacterized protein</fullName>
    </submittedName>
</protein>
<proteinExistence type="predicted"/>
<sequence>MNQLRSDILRKKKKSEIEKSEKLYKQNHIAVPIQYYKSTDISLKLLWKKIMVVIWLMIDIMISDDNEAFTQTQGDENDNIDSTEQ</sequence>
<comment type="caution">
    <text evidence="1">The sequence shown here is derived from an EMBL/GenBank/DDBJ whole genome shotgun (WGS) entry which is preliminary data.</text>
</comment>